<keyword evidence="3" id="KW-1185">Reference proteome</keyword>
<feature type="compositionally biased region" description="Basic and acidic residues" evidence="1">
    <location>
        <begin position="12"/>
        <end position="23"/>
    </location>
</feature>
<dbReference type="Proteomes" id="UP001371456">
    <property type="component" value="Unassembled WGS sequence"/>
</dbReference>
<name>A0AAN8YGP3_SOLBU</name>
<proteinExistence type="predicted"/>
<organism evidence="2 3">
    <name type="scientific">Solanum bulbocastanum</name>
    <name type="common">Wild potato</name>
    <dbReference type="NCBI Taxonomy" id="147425"/>
    <lineage>
        <taxon>Eukaryota</taxon>
        <taxon>Viridiplantae</taxon>
        <taxon>Streptophyta</taxon>
        <taxon>Embryophyta</taxon>
        <taxon>Tracheophyta</taxon>
        <taxon>Spermatophyta</taxon>
        <taxon>Magnoliopsida</taxon>
        <taxon>eudicotyledons</taxon>
        <taxon>Gunneridae</taxon>
        <taxon>Pentapetalae</taxon>
        <taxon>asterids</taxon>
        <taxon>lamiids</taxon>
        <taxon>Solanales</taxon>
        <taxon>Solanaceae</taxon>
        <taxon>Solanoideae</taxon>
        <taxon>Solaneae</taxon>
        <taxon>Solanum</taxon>
    </lineage>
</organism>
<dbReference type="EMBL" id="JBANQN010000004">
    <property type="protein sequence ID" value="KAK6792085.1"/>
    <property type="molecule type" value="Genomic_DNA"/>
</dbReference>
<feature type="region of interest" description="Disordered" evidence="1">
    <location>
        <begin position="1"/>
        <end position="31"/>
    </location>
</feature>
<evidence type="ECO:0000313" key="2">
    <source>
        <dbReference type="EMBL" id="KAK6792085.1"/>
    </source>
</evidence>
<reference evidence="2 3" key="1">
    <citation type="submission" date="2024-02" db="EMBL/GenBank/DDBJ databases">
        <title>de novo genome assembly of Solanum bulbocastanum strain 11H21.</title>
        <authorList>
            <person name="Hosaka A.J."/>
        </authorList>
    </citation>
    <scope>NUCLEOTIDE SEQUENCE [LARGE SCALE GENOMIC DNA]</scope>
    <source>
        <tissue evidence="2">Young leaves</tissue>
    </source>
</reference>
<evidence type="ECO:0000256" key="1">
    <source>
        <dbReference type="SAM" id="MobiDB-lite"/>
    </source>
</evidence>
<comment type="caution">
    <text evidence="2">The sequence shown here is derived from an EMBL/GenBank/DDBJ whole genome shotgun (WGS) entry which is preliminary data.</text>
</comment>
<accession>A0AAN8YGP3</accession>
<evidence type="ECO:0000313" key="3">
    <source>
        <dbReference type="Proteomes" id="UP001371456"/>
    </source>
</evidence>
<protein>
    <submittedName>
        <fullName evidence="2">Uncharacterized protein</fullName>
    </submittedName>
</protein>
<gene>
    <name evidence="2" type="ORF">RDI58_011166</name>
</gene>
<dbReference type="AlphaFoldDB" id="A0AAN8YGP3"/>
<sequence length="31" mass="3593">MEGKKTAGRQKIPVEKIEKKPLDMPHFQNVD</sequence>